<dbReference type="RefSeq" id="WP_158766546.1">
    <property type="nucleotide sequence ID" value="NZ_CP047045.1"/>
</dbReference>
<protein>
    <submittedName>
        <fullName evidence="2">Uncharacterized protein</fullName>
    </submittedName>
</protein>
<proteinExistence type="predicted"/>
<dbReference type="AlphaFoldDB" id="A0A6I6MWX3"/>
<organism evidence="2 3">
    <name type="scientific">Terricaulis silvestris</name>
    <dbReference type="NCBI Taxonomy" id="2686094"/>
    <lineage>
        <taxon>Bacteria</taxon>
        <taxon>Pseudomonadati</taxon>
        <taxon>Pseudomonadota</taxon>
        <taxon>Alphaproteobacteria</taxon>
        <taxon>Caulobacterales</taxon>
        <taxon>Caulobacteraceae</taxon>
        <taxon>Terricaulis</taxon>
    </lineage>
</organism>
<keyword evidence="1" id="KW-1133">Transmembrane helix</keyword>
<evidence type="ECO:0000313" key="3">
    <source>
        <dbReference type="Proteomes" id="UP000431269"/>
    </source>
</evidence>
<reference evidence="3" key="1">
    <citation type="submission" date="2019-12" db="EMBL/GenBank/DDBJ databases">
        <title>Complete genome of Terracaulis silvestris 0127_4.</title>
        <authorList>
            <person name="Vieira S."/>
            <person name="Riedel T."/>
            <person name="Sproer C."/>
            <person name="Pascual J."/>
            <person name="Boedeker C."/>
            <person name="Overmann J."/>
        </authorList>
    </citation>
    <scope>NUCLEOTIDE SEQUENCE [LARGE SCALE GENOMIC DNA]</scope>
    <source>
        <strain evidence="3">0127_4</strain>
    </source>
</reference>
<evidence type="ECO:0000313" key="2">
    <source>
        <dbReference type="EMBL" id="QGZ95703.1"/>
    </source>
</evidence>
<dbReference type="KEGG" id="tsv:DSM104635_02554"/>
<keyword evidence="1" id="KW-0472">Membrane</keyword>
<dbReference type="EMBL" id="CP047045">
    <property type="protein sequence ID" value="QGZ95703.1"/>
    <property type="molecule type" value="Genomic_DNA"/>
</dbReference>
<keyword evidence="1" id="KW-0812">Transmembrane</keyword>
<dbReference type="Proteomes" id="UP000431269">
    <property type="component" value="Chromosome"/>
</dbReference>
<feature type="transmembrane region" description="Helical" evidence="1">
    <location>
        <begin position="31"/>
        <end position="49"/>
    </location>
</feature>
<sequence>MPKPTLGHAILLLFAIVGFGSLGIAGVVPPWLYWIPMGLFLCLVAYAAYKQHGGQDD</sequence>
<feature type="transmembrane region" description="Helical" evidence="1">
    <location>
        <begin position="7"/>
        <end position="25"/>
    </location>
</feature>
<accession>A0A6I6MWX3</accession>
<name>A0A6I6MWX3_9CAUL</name>
<keyword evidence="3" id="KW-1185">Reference proteome</keyword>
<evidence type="ECO:0000256" key="1">
    <source>
        <dbReference type="SAM" id="Phobius"/>
    </source>
</evidence>
<gene>
    <name evidence="2" type="ORF">DSM104635_02554</name>
</gene>